<comment type="caution">
    <text evidence="1">The sequence shown here is derived from an EMBL/GenBank/DDBJ whole genome shotgun (WGS) entry which is preliminary data.</text>
</comment>
<proteinExistence type="predicted"/>
<dbReference type="EMBL" id="CM055107">
    <property type="protein sequence ID" value="KAJ7527814.1"/>
    <property type="molecule type" value="Genomic_DNA"/>
</dbReference>
<evidence type="ECO:0000313" key="2">
    <source>
        <dbReference type="Proteomes" id="UP001162992"/>
    </source>
</evidence>
<organism evidence="1 2">
    <name type="scientific">Diphasiastrum complanatum</name>
    <name type="common">Issler's clubmoss</name>
    <name type="synonym">Lycopodium complanatum</name>
    <dbReference type="NCBI Taxonomy" id="34168"/>
    <lineage>
        <taxon>Eukaryota</taxon>
        <taxon>Viridiplantae</taxon>
        <taxon>Streptophyta</taxon>
        <taxon>Embryophyta</taxon>
        <taxon>Tracheophyta</taxon>
        <taxon>Lycopodiopsida</taxon>
        <taxon>Lycopodiales</taxon>
        <taxon>Lycopodiaceae</taxon>
        <taxon>Lycopodioideae</taxon>
        <taxon>Diphasiastrum</taxon>
    </lineage>
</organism>
<name>A0ACC2BED2_DIPCM</name>
<keyword evidence="2" id="KW-1185">Reference proteome</keyword>
<gene>
    <name evidence="1" type="ORF">O6H91_16G072500</name>
</gene>
<protein>
    <submittedName>
        <fullName evidence="1">Uncharacterized protein</fullName>
    </submittedName>
</protein>
<dbReference type="Proteomes" id="UP001162992">
    <property type="component" value="Chromosome 16"/>
</dbReference>
<accession>A0ACC2BED2</accession>
<evidence type="ECO:0000313" key="1">
    <source>
        <dbReference type="EMBL" id="KAJ7527814.1"/>
    </source>
</evidence>
<sequence length="279" mass="31420">MGLLVQASWHSIYLEVVYLALGWFAFAVWSTSFYPQVILNYRRKSVVGLNFDFLVFNLTKHSSYLIYNAALYFSPAVQRQYREKYGQTELIPVAPSDVAFSIHAVLLTAFTIYQVFIYERGTQRVSKTCVGITIAAWGAAVISLIIAIPTAAWLWLVSVFNIIQVVMTAIKYFPQAWMNFKRKSTVGWSIGNILLDLSGGVANLLQMVVQSIDQKSTANFSGNLGKLGLSLEVIVFDVFFIIQHYGLYPDRLSAVEESQPFLQGDMEDQQKVISADHKD</sequence>
<reference evidence="2" key="1">
    <citation type="journal article" date="2024" name="Proc. Natl. Acad. Sci. U.S.A.">
        <title>Extraordinary preservation of gene collinearity over three hundred million years revealed in homosporous lycophytes.</title>
        <authorList>
            <person name="Li C."/>
            <person name="Wickell D."/>
            <person name="Kuo L.Y."/>
            <person name="Chen X."/>
            <person name="Nie B."/>
            <person name="Liao X."/>
            <person name="Peng D."/>
            <person name="Ji J."/>
            <person name="Jenkins J."/>
            <person name="Williams M."/>
            <person name="Shu S."/>
            <person name="Plott C."/>
            <person name="Barry K."/>
            <person name="Rajasekar S."/>
            <person name="Grimwood J."/>
            <person name="Han X."/>
            <person name="Sun S."/>
            <person name="Hou Z."/>
            <person name="He W."/>
            <person name="Dai G."/>
            <person name="Sun C."/>
            <person name="Schmutz J."/>
            <person name="Leebens-Mack J.H."/>
            <person name="Li F.W."/>
            <person name="Wang L."/>
        </authorList>
    </citation>
    <scope>NUCLEOTIDE SEQUENCE [LARGE SCALE GENOMIC DNA]</scope>
    <source>
        <strain evidence="2">cv. PW_Plant_1</strain>
    </source>
</reference>